<dbReference type="EMBL" id="BGPR01009269">
    <property type="protein sequence ID" value="GBN38970.1"/>
    <property type="molecule type" value="Genomic_DNA"/>
</dbReference>
<dbReference type="Proteomes" id="UP000499080">
    <property type="component" value="Unassembled WGS sequence"/>
</dbReference>
<evidence type="ECO:0000313" key="1">
    <source>
        <dbReference type="EMBL" id="GBN38970.1"/>
    </source>
</evidence>
<accession>A0A4Y2NK85</accession>
<protein>
    <submittedName>
        <fullName evidence="1">Uncharacterized protein</fullName>
    </submittedName>
</protein>
<dbReference type="EMBL" id="BGPR01009278">
    <property type="protein sequence ID" value="GBN39042.1"/>
    <property type="molecule type" value="Genomic_DNA"/>
</dbReference>
<sequence>MAKSVINVEQKSVRIGVERKIGYPTRPNFHLEWSLRAHCGNAAQVVRKGWERRKRDIHHNTVLFHLDQRPVCFPPIQVDRFRQVIHGFSKEHYRLLRSPPTLSPARLTPFPPRGGFAFWRELPPLPDLISPLSRTFEVPKF</sequence>
<proteinExistence type="predicted"/>
<dbReference type="AlphaFoldDB" id="A0A4Y2NK85"/>
<keyword evidence="3" id="KW-1185">Reference proteome</keyword>
<comment type="caution">
    <text evidence="1">The sequence shown here is derived from an EMBL/GenBank/DDBJ whole genome shotgun (WGS) entry which is preliminary data.</text>
</comment>
<reference evidence="1 3" key="1">
    <citation type="journal article" date="2019" name="Sci. Rep.">
        <title>Orb-weaving spider Araneus ventricosus genome elucidates the spidroin gene catalogue.</title>
        <authorList>
            <person name="Kono N."/>
            <person name="Nakamura H."/>
            <person name="Ohtoshi R."/>
            <person name="Moran D.A.P."/>
            <person name="Shinohara A."/>
            <person name="Yoshida Y."/>
            <person name="Fujiwara M."/>
            <person name="Mori M."/>
            <person name="Tomita M."/>
            <person name="Arakawa K."/>
        </authorList>
    </citation>
    <scope>NUCLEOTIDE SEQUENCE [LARGE SCALE GENOMIC DNA]</scope>
</reference>
<gene>
    <name evidence="1" type="ORF">AVEN_21673_1</name>
    <name evidence="2" type="ORF">AVEN_65392_1</name>
</gene>
<organism evidence="1 3">
    <name type="scientific">Araneus ventricosus</name>
    <name type="common">Orbweaver spider</name>
    <name type="synonym">Epeira ventricosa</name>
    <dbReference type="NCBI Taxonomy" id="182803"/>
    <lineage>
        <taxon>Eukaryota</taxon>
        <taxon>Metazoa</taxon>
        <taxon>Ecdysozoa</taxon>
        <taxon>Arthropoda</taxon>
        <taxon>Chelicerata</taxon>
        <taxon>Arachnida</taxon>
        <taxon>Araneae</taxon>
        <taxon>Araneomorphae</taxon>
        <taxon>Entelegynae</taxon>
        <taxon>Araneoidea</taxon>
        <taxon>Araneidae</taxon>
        <taxon>Araneus</taxon>
    </lineage>
</organism>
<name>A0A4Y2NK85_ARAVE</name>
<evidence type="ECO:0000313" key="2">
    <source>
        <dbReference type="EMBL" id="GBN39042.1"/>
    </source>
</evidence>
<evidence type="ECO:0000313" key="3">
    <source>
        <dbReference type="Proteomes" id="UP000499080"/>
    </source>
</evidence>